<dbReference type="InterPro" id="IPR002539">
    <property type="entry name" value="MaoC-like_dom"/>
</dbReference>
<dbReference type="SUPFAM" id="SSF54637">
    <property type="entry name" value="Thioesterase/thiol ester dehydrase-isomerase"/>
    <property type="match status" value="1"/>
</dbReference>
<dbReference type="Pfam" id="PF01575">
    <property type="entry name" value="MaoC_dehydratas"/>
    <property type="match status" value="1"/>
</dbReference>
<protein>
    <submittedName>
        <fullName evidence="3">Acyl dehydratase</fullName>
    </submittedName>
</protein>
<feature type="domain" description="MaoC-like" evidence="2">
    <location>
        <begin position="30"/>
        <end position="135"/>
    </location>
</feature>
<accession>A0A1H0LC72</accession>
<dbReference type="Proteomes" id="UP000198741">
    <property type="component" value="Chromosome I"/>
</dbReference>
<evidence type="ECO:0000256" key="1">
    <source>
        <dbReference type="ARBA" id="ARBA00005254"/>
    </source>
</evidence>
<dbReference type="RefSeq" id="WP_090475500.1">
    <property type="nucleotide sequence ID" value="NZ_LT629710.1"/>
</dbReference>
<gene>
    <name evidence="3" type="ORF">SAMN04515671_1606</name>
</gene>
<dbReference type="CDD" id="cd03450">
    <property type="entry name" value="NodN"/>
    <property type="match status" value="1"/>
</dbReference>
<dbReference type="InterPro" id="IPR039375">
    <property type="entry name" value="NodN-like"/>
</dbReference>
<evidence type="ECO:0000313" key="4">
    <source>
        <dbReference type="Proteomes" id="UP000198741"/>
    </source>
</evidence>
<dbReference type="InterPro" id="IPR029069">
    <property type="entry name" value="HotDog_dom_sf"/>
</dbReference>
<evidence type="ECO:0000313" key="3">
    <source>
        <dbReference type="EMBL" id="SDO65646.1"/>
    </source>
</evidence>
<dbReference type="PANTHER" id="PTHR42993:SF1">
    <property type="entry name" value="MAOC-LIKE DEHYDRATASE DOMAIN-CONTAINING PROTEIN"/>
    <property type="match status" value="1"/>
</dbReference>
<comment type="similarity">
    <text evidence="1">Belongs to the enoyl-CoA hydratase/isomerase family.</text>
</comment>
<dbReference type="STRING" id="1090615.SAMN04515671_1606"/>
<dbReference type="EMBL" id="LT629710">
    <property type="protein sequence ID" value="SDO65646.1"/>
    <property type="molecule type" value="Genomic_DNA"/>
</dbReference>
<dbReference type="AlphaFoldDB" id="A0A1H0LC72"/>
<reference evidence="3 4" key="1">
    <citation type="submission" date="2016-10" db="EMBL/GenBank/DDBJ databases">
        <authorList>
            <person name="de Groot N.N."/>
        </authorList>
    </citation>
    <scope>NUCLEOTIDE SEQUENCE [LARGE SCALE GENOMIC DNA]</scope>
    <source>
        <strain evidence="4">P4-7,KCTC 19426,CECT 7604</strain>
    </source>
</reference>
<evidence type="ECO:0000259" key="2">
    <source>
        <dbReference type="Pfam" id="PF01575"/>
    </source>
</evidence>
<dbReference type="PANTHER" id="PTHR42993">
    <property type="entry name" value="MAOC-LIKE DEHYDRATASE DOMAIN-CONTAINING PROTEIN"/>
    <property type="match status" value="1"/>
</dbReference>
<sequence length="159" mass="17426">MTLNETDRVVPTIIDLADLPDASDLAIGPSSWWTVDQKRINGFADVTGDHQWIHVEPERAAGGPFGGTIAHGYLTLSLVPPLLNEILLITSRSSGVNYGMDRIRFINPVRVDSQVRLSGKIVRADRRETGVRVAVALQMEIRGQEKLAMVGDFVILALP</sequence>
<dbReference type="Gene3D" id="3.10.129.10">
    <property type="entry name" value="Hotdog Thioesterase"/>
    <property type="match status" value="1"/>
</dbReference>
<name>A0A1H0LC72_9ACTN</name>
<organism evidence="3 4">
    <name type="scientific">Nakamurella panacisegetis</name>
    <dbReference type="NCBI Taxonomy" id="1090615"/>
    <lineage>
        <taxon>Bacteria</taxon>
        <taxon>Bacillati</taxon>
        <taxon>Actinomycetota</taxon>
        <taxon>Actinomycetes</taxon>
        <taxon>Nakamurellales</taxon>
        <taxon>Nakamurellaceae</taxon>
        <taxon>Nakamurella</taxon>
    </lineage>
</organism>
<dbReference type="OrthoDB" id="9801735at2"/>
<keyword evidence="4" id="KW-1185">Reference proteome</keyword>
<proteinExistence type="inferred from homology"/>